<organism evidence="2 3">
    <name type="scientific">Puccinia coronata f. sp. avenae</name>
    <dbReference type="NCBI Taxonomy" id="200324"/>
    <lineage>
        <taxon>Eukaryota</taxon>
        <taxon>Fungi</taxon>
        <taxon>Dikarya</taxon>
        <taxon>Basidiomycota</taxon>
        <taxon>Pucciniomycotina</taxon>
        <taxon>Pucciniomycetes</taxon>
        <taxon>Pucciniales</taxon>
        <taxon>Pucciniaceae</taxon>
        <taxon>Puccinia</taxon>
    </lineage>
</organism>
<feature type="region of interest" description="Disordered" evidence="1">
    <location>
        <begin position="333"/>
        <end position="461"/>
    </location>
</feature>
<feature type="region of interest" description="Disordered" evidence="1">
    <location>
        <begin position="289"/>
        <end position="311"/>
    </location>
</feature>
<feature type="compositionally biased region" description="Pro residues" evidence="1">
    <location>
        <begin position="358"/>
        <end position="371"/>
    </location>
</feature>
<dbReference type="Proteomes" id="UP000235392">
    <property type="component" value="Unassembled WGS sequence"/>
</dbReference>
<evidence type="ECO:0000313" key="2">
    <source>
        <dbReference type="EMBL" id="PLW50909.1"/>
    </source>
</evidence>
<feature type="region of interest" description="Disordered" evidence="1">
    <location>
        <begin position="72"/>
        <end position="91"/>
    </location>
</feature>
<comment type="caution">
    <text evidence="2">The sequence shown here is derived from an EMBL/GenBank/DDBJ whole genome shotgun (WGS) entry which is preliminary data.</text>
</comment>
<feature type="compositionally biased region" description="Polar residues" evidence="1">
    <location>
        <begin position="97"/>
        <end position="109"/>
    </location>
</feature>
<evidence type="ECO:0000256" key="1">
    <source>
        <dbReference type="SAM" id="MobiDB-lite"/>
    </source>
</evidence>
<feature type="region of interest" description="Disordered" evidence="1">
    <location>
        <begin position="97"/>
        <end position="147"/>
    </location>
</feature>
<proteinExistence type="predicted"/>
<feature type="region of interest" description="Disordered" evidence="1">
    <location>
        <begin position="1"/>
        <end position="62"/>
    </location>
</feature>
<feature type="compositionally biased region" description="Polar residues" evidence="1">
    <location>
        <begin position="16"/>
        <end position="28"/>
    </location>
</feature>
<sequence length="461" mass="50056">MSESDSNIKPQDIQLPLSSPESPTSARSRANRPASIGDASQLFGGGSGSDDFFGPPSTFSNDLAQQASLFDPVPEEPANTNAFDHDPFAWPSAHQTTTLTQNAHQQPSLIHNDPSHVSDAGIPASYDNPAGFPSDYPNPYQPNPAPQNPSAIIRIIINHRTKTCTPHPTSTLIHRALMILHALPLLFRLTLNLSTKPPLVSGYLTPRFKLPTLNNNNNNNNNSSQPQMTTIHAPADIQPTPKTLILHMFLSNLQPSILPTPPGRSYPSLSLYPAHQVPGQPNFQRPRLVQSATHHHTTSPLNRPKVYDAYDPPAIRKKKPYAFNTASLPASPALGGDGFPGQTPMSGLASYQPHPASFTPPPPPPPPPPPKQRSTSTPAHTHDPMQMSSTGFNDFYAQPPHIHNPQRQFATPSYSKSPSKLFPSEPATHLKIHTPRPLDTSSQQPKRSHPAGLATRAGQRI</sequence>
<feature type="compositionally biased region" description="Polar residues" evidence="1">
    <location>
        <begin position="405"/>
        <end position="418"/>
    </location>
</feature>
<reference evidence="2 3" key="1">
    <citation type="submission" date="2017-11" db="EMBL/GenBank/DDBJ databases">
        <title>De novo assembly and phasing of dikaryotic genomes from two isolates of Puccinia coronata f. sp. avenae, the causal agent of oat crown rust.</title>
        <authorList>
            <person name="Miller M.E."/>
            <person name="Zhang Y."/>
            <person name="Omidvar V."/>
            <person name="Sperschneider J."/>
            <person name="Schwessinger B."/>
            <person name="Raley C."/>
            <person name="Palmer J.M."/>
            <person name="Garnica D."/>
            <person name="Upadhyaya N."/>
            <person name="Rathjen J."/>
            <person name="Taylor J.M."/>
            <person name="Park R.F."/>
            <person name="Dodds P.N."/>
            <person name="Hirsch C.D."/>
            <person name="Kianian S.F."/>
            <person name="Figueroa M."/>
        </authorList>
    </citation>
    <scope>NUCLEOTIDE SEQUENCE [LARGE SCALE GENOMIC DNA]</scope>
    <source>
        <strain evidence="2">12SD80</strain>
    </source>
</reference>
<dbReference type="EMBL" id="PGCI01000008">
    <property type="protein sequence ID" value="PLW50909.1"/>
    <property type="molecule type" value="Genomic_DNA"/>
</dbReference>
<evidence type="ECO:0000313" key="3">
    <source>
        <dbReference type="Proteomes" id="UP000235392"/>
    </source>
</evidence>
<protein>
    <submittedName>
        <fullName evidence="2">Uncharacterized protein</fullName>
    </submittedName>
</protein>
<gene>
    <name evidence="2" type="ORF">PCASD_01167</name>
</gene>
<name>A0A2N5VLN6_9BASI</name>
<dbReference type="AlphaFoldDB" id="A0A2N5VLN6"/>
<accession>A0A2N5VLN6</accession>